<sequence>MEQWSDGFAFVLEGAIADDGFFSSVLWAVIYLVWLDFSGFLSSEIDITGDIYKGIG</sequence>
<evidence type="ECO:0000256" key="1">
    <source>
        <dbReference type="SAM" id="Phobius"/>
    </source>
</evidence>
<keyword evidence="1" id="KW-0812">Transmembrane</keyword>
<reference evidence="2" key="2">
    <citation type="submission" date="2020-09" db="EMBL/GenBank/DDBJ databases">
        <authorList>
            <person name="Sun Q."/>
            <person name="Kim S."/>
        </authorList>
    </citation>
    <scope>NUCLEOTIDE SEQUENCE</scope>
    <source>
        <strain evidence="2">KCTC 12368</strain>
    </source>
</reference>
<gene>
    <name evidence="2" type="ORF">GCM10007049_37270</name>
</gene>
<keyword evidence="3" id="KW-1185">Reference proteome</keyword>
<keyword evidence="1" id="KW-1133">Transmembrane helix</keyword>
<dbReference type="Proteomes" id="UP000619457">
    <property type="component" value="Unassembled WGS sequence"/>
</dbReference>
<name>A0A918QBN0_9BACT</name>
<keyword evidence="1" id="KW-0472">Membrane</keyword>
<dbReference type="AlphaFoldDB" id="A0A918QBN0"/>
<feature type="transmembrane region" description="Helical" evidence="1">
    <location>
        <begin position="20"/>
        <end position="37"/>
    </location>
</feature>
<evidence type="ECO:0000313" key="3">
    <source>
        <dbReference type="Proteomes" id="UP000619457"/>
    </source>
</evidence>
<dbReference type="EMBL" id="BMWX01000010">
    <property type="protein sequence ID" value="GGZ40533.1"/>
    <property type="molecule type" value="Genomic_DNA"/>
</dbReference>
<comment type="caution">
    <text evidence="2">The sequence shown here is derived from an EMBL/GenBank/DDBJ whole genome shotgun (WGS) entry which is preliminary data.</text>
</comment>
<organism evidence="2 3">
    <name type="scientific">Echinicola pacifica</name>
    <dbReference type="NCBI Taxonomy" id="346377"/>
    <lineage>
        <taxon>Bacteria</taxon>
        <taxon>Pseudomonadati</taxon>
        <taxon>Bacteroidota</taxon>
        <taxon>Cytophagia</taxon>
        <taxon>Cytophagales</taxon>
        <taxon>Cyclobacteriaceae</taxon>
        <taxon>Echinicola</taxon>
    </lineage>
</organism>
<evidence type="ECO:0000313" key="2">
    <source>
        <dbReference type="EMBL" id="GGZ40533.1"/>
    </source>
</evidence>
<protein>
    <submittedName>
        <fullName evidence="2">Uncharacterized protein</fullName>
    </submittedName>
</protein>
<accession>A0A918QBN0</accession>
<proteinExistence type="predicted"/>
<reference evidence="2" key="1">
    <citation type="journal article" date="2014" name="Int. J. Syst. Evol. Microbiol.">
        <title>Complete genome sequence of Corynebacterium casei LMG S-19264T (=DSM 44701T), isolated from a smear-ripened cheese.</title>
        <authorList>
            <consortium name="US DOE Joint Genome Institute (JGI-PGF)"/>
            <person name="Walter F."/>
            <person name="Albersmeier A."/>
            <person name="Kalinowski J."/>
            <person name="Ruckert C."/>
        </authorList>
    </citation>
    <scope>NUCLEOTIDE SEQUENCE</scope>
    <source>
        <strain evidence="2">KCTC 12368</strain>
    </source>
</reference>